<proteinExistence type="predicted"/>
<dbReference type="InterPro" id="IPR058245">
    <property type="entry name" value="NreC/VraR/RcsB-like_REC"/>
</dbReference>
<dbReference type="PRINTS" id="PR00038">
    <property type="entry name" value="HTHLUXR"/>
</dbReference>
<dbReference type="EMBL" id="MLJW01000014">
    <property type="protein sequence ID" value="OIR13531.1"/>
    <property type="molecule type" value="Genomic_DNA"/>
</dbReference>
<name>A0A1J5T011_9ZZZZ</name>
<dbReference type="Gene3D" id="3.40.50.2300">
    <property type="match status" value="1"/>
</dbReference>
<keyword evidence="1" id="KW-0597">Phosphoprotein</keyword>
<evidence type="ECO:0000259" key="3">
    <source>
        <dbReference type="PROSITE" id="PS50043"/>
    </source>
</evidence>
<dbReference type="InterPro" id="IPR039420">
    <property type="entry name" value="WalR-like"/>
</dbReference>
<dbReference type="InterPro" id="IPR000792">
    <property type="entry name" value="Tscrpt_reg_LuxR_C"/>
</dbReference>
<protein>
    <submittedName>
        <fullName evidence="5">Transcriptional activator protein ExaE</fullName>
    </submittedName>
</protein>
<dbReference type="SUPFAM" id="SSF46894">
    <property type="entry name" value="C-terminal effector domain of the bipartite response regulators"/>
    <property type="match status" value="1"/>
</dbReference>
<dbReference type="GO" id="GO:0000160">
    <property type="term" value="P:phosphorelay signal transduction system"/>
    <property type="evidence" value="ECO:0007669"/>
    <property type="project" value="InterPro"/>
</dbReference>
<reference evidence="5" key="1">
    <citation type="submission" date="2016-10" db="EMBL/GenBank/DDBJ databases">
        <title>Sequence of Gallionella enrichment culture.</title>
        <authorList>
            <person name="Poehlein A."/>
            <person name="Muehling M."/>
            <person name="Daniel R."/>
        </authorList>
    </citation>
    <scope>NUCLEOTIDE SEQUENCE</scope>
</reference>
<dbReference type="InterPro" id="IPR016032">
    <property type="entry name" value="Sig_transdc_resp-reg_C-effctor"/>
</dbReference>
<dbReference type="CDD" id="cd17535">
    <property type="entry name" value="REC_NarL-like"/>
    <property type="match status" value="1"/>
</dbReference>
<dbReference type="GO" id="GO:0006355">
    <property type="term" value="P:regulation of DNA-templated transcription"/>
    <property type="evidence" value="ECO:0007669"/>
    <property type="project" value="InterPro"/>
</dbReference>
<accession>A0A1J5T011</accession>
<dbReference type="PANTHER" id="PTHR43214:SF44">
    <property type="entry name" value="TWO-COMPONENT RESPONSE REGULATOR"/>
    <property type="match status" value="1"/>
</dbReference>
<dbReference type="SUPFAM" id="SSF52172">
    <property type="entry name" value="CheY-like"/>
    <property type="match status" value="1"/>
</dbReference>
<keyword evidence="2" id="KW-0238">DNA-binding</keyword>
<organism evidence="5">
    <name type="scientific">mine drainage metagenome</name>
    <dbReference type="NCBI Taxonomy" id="410659"/>
    <lineage>
        <taxon>unclassified sequences</taxon>
        <taxon>metagenomes</taxon>
        <taxon>ecological metagenomes</taxon>
    </lineage>
</organism>
<dbReference type="InterPro" id="IPR001789">
    <property type="entry name" value="Sig_transdc_resp-reg_receiver"/>
</dbReference>
<evidence type="ECO:0000259" key="4">
    <source>
        <dbReference type="PROSITE" id="PS50110"/>
    </source>
</evidence>
<dbReference type="SMART" id="SM00421">
    <property type="entry name" value="HTH_LUXR"/>
    <property type="match status" value="1"/>
</dbReference>
<dbReference type="AlphaFoldDB" id="A0A1J5T011"/>
<dbReference type="Pfam" id="PF00072">
    <property type="entry name" value="Response_reg"/>
    <property type="match status" value="1"/>
</dbReference>
<evidence type="ECO:0000256" key="2">
    <source>
        <dbReference type="ARBA" id="ARBA00023125"/>
    </source>
</evidence>
<dbReference type="InterPro" id="IPR011006">
    <property type="entry name" value="CheY-like_superfamily"/>
</dbReference>
<comment type="caution">
    <text evidence="5">The sequence shown here is derived from an EMBL/GenBank/DDBJ whole genome shotgun (WGS) entry which is preliminary data.</text>
</comment>
<feature type="domain" description="HTH luxR-type" evidence="3">
    <location>
        <begin position="152"/>
        <end position="217"/>
    </location>
</feature>
<sequence>MNESPSTRAAASGLCWIIEDQSMLRQLLSAVVQDAGGFAFVRELSDGDAALARLAVETPDFVLLDLVLPGTPGLDVIDHLRRTAPSARILIFSDRLEASLIREVLARGANGFIAKVEHIPVLRSAIQQVRAGNTFLCPRSSSLLRTHVFGESGLRVESLTRQERAVLKLYAEGRSAKEIASLLTITPGTASNHLTRIKQKLGAHEPVALIRYAADAGLIPPLR</sequence>
<dbReference type="CDD" id="cd06170">
    <property type="entry name" value="LuxR_C_like"/>
    <property type="match status" value="1"/>
</dbReference>
<dbReference type="PANTHER" id="PTHR43214">
    <property type="entry name" value="TWO-COMPONENT RESPONSE REGULATOR"/>
    <property type="match status" value="1"/>
</dbReference>
<evidence type="ECO:0000313" key="5">
    <source>
        <dbReference type="EMBL" id="OIR13531.1"/>
    </source>
</evidence>
<evidence type="ECO:0000256" key="1">
    <source>
        <dbReference type="ARBA" id="ARBA00022553"/>
    </source>
</evidence>
<dbReference type="SMART" id="SM00448">
    <property type="entry name" value="REC"/>
    <property type="match status" value="1"/>
</dbReference>
<dbReference type="Pfam" id="PF00196">
    <property type="entry name" value="GerE"/>
    <property type="match status" value="1"/>
</dbReference>
<gene>
    <name evidence="5" type="primary">exaE_1</name>
    <name evidence="5" type="ORF">GALL_53480</name>
</gene>
<feature type="domain" description="Response regulatory" evidence="4">
    <location>
        <begin position="14"/>
        <end position="130"/>
    </location>
</feature>
<dbReference type="PROSITE" id="PS50110">
    <property type="entry name" value="RESPONSE_REGULATORY"/>
    <property type="match status" value="1"/>
</dbReference>
<dbReference type="GO" id="GO:0003677">
    <property type="term" value="F:DNA binding"/>
    <property type="evidence" value="ECO:0007669"/>
    <property type="project" value="UniProtKB-KW"/>
</dbReference>
<dbReference type="PROSITE" id="PS50043">
    <property type="entry name" value="HTH_LUXR_2"/>
    <property type="match status" value="1"/>
</dbReference>